<feature type="non-terminal residue" evidence="1">
    <location>
        <position position="1"/>
    </location>
</feature>
<gene>
    <name evidence="1" type="primary">ORF51669</name>
</gene>
<evidence type="ECO:0000313" key="1">
    <source>
        <dbReference type="EMBL" id="CEK64407.1"/>
    </source>
</evidence>
<dbReference type="EMBL" id="HACG01017542">
    <property type="protein sequence ID" value="CEK64407.1"/>
    <property type="molecule type" value="Transcribed_RNA"/>
</dbReference>
<accession>A0A0B6Z7Q3</accession>
<dbReference type="AlphaFoldDB" id="A0A0B6Z7Q3"/>
<proteinExistence type="predicted"/>
<sequence>FFHDVLMKVIHVTIKDEICNQTTGLETLKTILKQFHLPLQNERGHPIRRREI</sequence>
<protein>
    <submittedName>
        <fullName evidence="1">Uncharacterized protein</fullName>
    </submittedName>
</protein>
<name>A0A0B6Z7Q3_9EUPU</name>
<reference evidence="1" key="1">
    <citation type="submission" date="2014-12" db="EMBL/GenBank/DDBJ databases">
        <title>Insight into the proteome of Arion vulgaris.</title>
        <authorList>
            <person name="Aradska J."/>
            <person name="Bulat T."/>
            <person name="Smidak R."/>
            <person name="Sarate P."/>
            <person name="Gangsoo J."/>
            <person name="Sialana F."/>
            <person name="Bilban M."/>
            <person name="Lubec G."/>
        </authorList>
    </citation>
    <scope>NUCLEOTIDE SEQUENCE</scope>
    <source>
        <tissue evidence="1">Skin</tissue>
    </source>
</reference>
<organism evidence="1">
    <name type="scientific">Arion vulgaris</name>
    <dbReference type="NCBI Taxonomy" id="1028688"/>
    <lineage>
        <taxon>Eukaryota</taxon>
        <taxon>Metazoa</taxon>
        <taxon>Spiralia</taxon>
        <taxon>Lophotrochozoa</taxon>
        <taxon>Mollusca</taxon>
        <taxon>Gastropoda</taxon>
        <taxon>Heterobranchia</taxon>
        <taxon>Euthyneura</taxon>
        <taxon>Panpulmonata</taxon>
        <taxon>Eupulmonata</taxon>
        <taxon>Stylommatophora</taxon>
        <taxon>Helicina</taxon>
        <taxon>Arionoidea</taxon>
        <taxon>Arionidae</taxon>
        <taxon>Arion</taxon>
    </lineage>
</organism>